<accession>A0A8J6XE85</accession>
<dbReference type="Proteomes" id="UP000629098">
    <property type="component" value="Unassembled WGS sequence"/>
</dbReference>
<name>A0A8J6XE85_9CYAN</name>
<gene>
    <name evidence="1" type="ORF">ICL16_00710</name>
</gene>
<dbReference type="AlphaFoldDB" id="A0A8J6XE85"/>
<protein>
    <submittedName>
        <fullName evidence="1">Uncharacterized protein</fullName>
    </submittedName>
</protein>
<dbReference type="EMBL" id="JACXAE010000008">
    <property type="protein sequence ID" value="MBD2770681.1"/>
    <property type="molecule type" value="Genomic_DNA"/>
</dbReference>
<comment type="caution">
    <text evidence="1">The sequence shown here is derived from an EMBL/GenBank/DDBJ whole genome shotgun (WGS) entry which is preliminary data.</text>
</comment>
<sequence>MVEMPFISSNDVHRLLNSLTLQEKEAFLAEQIADLPAESKARLLGLADSNLTVLKGTFVSLNPNVAVNIQDGSDFDPETVLLAVADFMESEREKK</sequence>
<keyword evidence="2" id="KW-1185">Reference proteome</keyword>
<reference evidence="1" key="1">
    <citation type="submission" date="2020-09" db="EMBL/GenBank/DDBJ databases">
        <title>Iningainema tapete sp. nov. (Scytonemataceae, Cyanobacteria) from greenhouses in central Florida (USA) produces two types of nodularin with biosynthetic potential for microcystin-LR and anabaenopeptins.</title>
        <authorList>
            <person name="Berthold D.E."/>
            <person name="Lefler F.W."/>
            <person name="Huang I.-S."/>
            <person name="Abdulla H."/>
            <person name="Zimba P.V."/>
            <person name="Laughinghouse H.D. IV."/>
        </authorList>
    </citation>
    <scope>NUCLEOTIDE SEQUENCE</scope>
    <source>
        <strain evidence="1">BLCCT55</strain>
    </source>
</reference>
<proteinExistence type="predicted"/>
<organism evidence="1 2">
    <name type="scientific">Iningainema tapete BLCC-T55</name>
    <dbReference type="NCBI Taxonomy" id="2748662"/>
    <lineage>
        <taxon>Bacteria</taxon>
        <taxon>Bacillati</taxon>
        <taxon>Cyanobacteriota</taxon>
        <taxon>Cyanophyceae</taxon>
        <taxon>Nostocales</taxon>
        <taxon>Scytonemataceae</taxon>
        <taxon>Iningainema tapete</taxon>
    </lineage>
</organism>
<evidence type="ECO:0000313" key="1">
    <source>
        <dbReference type="EMBL" id="MBD2770681.1"/>
    </source>
</evidence>
<evidence type="ECO:0000313" key="2">
    <source>
        <dbReference type="Proteomes" id="UP000629098"/>
    </source>
</evidence>